<dbReference type="AlphaFoldDB" id="A0A8A4TKY1"/>
<dbReference type="Pfam" id="PF07638">
    <property type="entry name" value="Sigma70_ECF"/>
    <property type="match status" value="1"/>
</dbReference>
<evidence type="ECO:0000313" key="3">
    <source>
        <dbReference type="Proteomes" id="UP000663929"/>
    </source>
</evidence>
<accession>A0A8A4TKY1</accession>
<dbReference type="Gene3D" id="1.10.10.10">
    <property type="entry name" value="Winged helix-like DNA-binding domain superfamily/Winged helix DNA-binding domain"/>
    <property type="match status" value="1"/>
</dbReference>
<dbReference type="InterPro" id="IPR036388">
    <property type="entry name" value="WH-like_DNA-bd_sf"/>
</dbReference>
<keyword evidence="3" id="KW-1185">Reference proteome</keyword>
<dbReference type="NCBIfam" id="TIGR02937">
    <property type="entry name" value="sigma70-ECF"/>
    <property type="match status" value="1"/>
</dbReference>
<dbReference type="EMBL" id="CP071793">
    <property type="protein sequence ID" value="QTD50137.1"/>
    <property type="molecule type" value="Genomic_DNA"/>
</dbReference>
<dbReference type="NCBIfam" id="TIGR02999">
    <property type="entry name" value="Sig-70_X6"/>
    <property type="match status" value="1"/>
</dbReference>
<dbReference type="InterPro" id="IPR053812">
    <property type="entry name" value="HTH_Sigma70_ECF-like"/>
</dbReference>
<dbReference type="Proteomes" id="UP000663929">
    <property type="component" value="Chromosome"/>
</dbReference>
<dbReference type="RefSeq" id="WP_237379768.1">
    <property type="nucleotide sequence ID" value="NZ_CP071793.1"/>
</dbReference>
<sequence>MNATTLSPLASQQPLDITGILQQWRNCNVELFEKLIPLVYHELRLTARRYLSTDHQNLALQPTELVHEAYLQLVGGGDLIFENRTHFFRCARLIMRQVLVRYARMRGTLKRGGPNPTEELQENMKIGDFFVHPETVVALDQALNKLGEFDARKRQLTELRFFMGLSFEEIGKVMNVSPRTLKREWQTAQAWLARELTRR</sequence>
<evidence type="ECO:0000313" key="2">
    <source>
        <dbReference type="EMBL" id="QTD50137.1"/>
    </source>
</evidence>
<proteinExistence type="predicted"/>
<dbReference type="InterPro" id="IPR013324">
    <property type="entry name" value="RNA_pol_sigma_r3/r4-like"/>
</dbReference>
<name>A0A8A4TKY1_SULCO</name>
<organism evidence="2 3">
    <name type="scientific">Sulfidibacter corallicola</name>
    <dbReference type="NCBI Taxonomy" id="2818388"/>
    <lineage>
        <taxon>Bacteria</taxon>
        <taxon>Pseudomonadati</taxon>
        <taxon>Acidobacteriota</taxon>
        <taxon>Holophagae</taxon>
        <taxon>Acanthopleuribacterales</taxon>
        <taxon>Acanthopleuribacteraceae</taxon>
        <taxon>Sulfidibacter</taxon>
    </lineage>
</organism>
<dbReference type="KEGG" id="scor:J3U87_31520"/>
<dbReference type="GO" id="GO:0006352">
    <property type="term" value="P:DNA-templated transcription initiation"/>
    <property type="evidence" value="ECO:0007669"/>
    <property type="project" value="InterPro"/>
</dbReference>
<feature type="domain" description="RNA polymerase sigma-70 ECF-like HTH" evidence="1">
    <location>
        <begin position="16"/>
        <end position="197"/>
    </location>
</feature>
<evidence type="ECO:0000259" key="1">
    <source>
        <dbReference type="Pfam" id="PF07638"/>
    </source>
</evidence>
<dbReference type="InterPro" id="IPR014284">
    <property type="entry name" value="RNA_pol_sigma-70_dom"/>
</dbReference>
<dbReference type="InterPro" id="IPR011517">
    <property type="entry name" value="RNA_pol_sigma70_ECF-like"/>
</dbReference>
<protein>
    <submittedName>
        <fullName evidence="2">Sigma-70 family RNA polymerase sigma factor</fullName>
    </submittedName>
</protein>
<gene>
    <name evidence="2" type="ORF">J3U87_31520</name>
</gene>
<reference evidence="2" key="1">
    <citation type="submission" date="2021-03" db="EMBL/GenBank/DDBJ databases">
        <title>Acanthopleuribacteraceae sp. M133.</title>
        <authorList>
            <person name="Wang G."/>
        </authorList>
    </citation>
    <scope>NUCLEOTIDE SEQUENCE</scope>
    <source>
        <strain evidence="2">M133</strain>
    </source>
</reference>
<dbReference type="SUPFAM" id="SSF88659">
    <property type="entry name" value="Sigma3 and sigma4 domains of RNA polymerase sigma factors"/>
    <property type="match status" value="1"/>
</dbReference>
<dbReference type="GO" id="GO:0003700">
    <property type="term" value="F:DNA-binding transcription factor activity"/>
    <property type="evidence" value="ECO:0007669"/>
    <property type="project" value="InterPro"/>
</dbReference>